<protein>
    <submittedName>
        <fullName evidence="2">Uncharacterized protein</fullName>
    </submittedName>
</protein>
<feature type="region of interest" description="Disordered" evidence="1">
    <location>
        <begin position="39"/>
        <end position="70"/>
    </location>
</feature>
<feature type="region of interest" description="Disordered" evidence="1">
    <location>
        <begin position="251"/>
        <end position="366"/>
    </location>
</feature>
<sequence>MADGRPTMADGRPTLQKKLTLRDLNVEAESDAESISVVNNGPLLRESNDISIRSDSDHGDQDEHDEHDALGTSAHDKLLATLATLGISQDIDTSGMEEYHRRLSDVTFSDKSYIMDLGRQQASREETIRKEAFEDSHIWYEKALAKGMPESKELFASIFSQVTEEVRERYVEYHKKQDEWLDQALDDYQKKLSAEQLKKIQGAAPTDDDVKKQKLAKKISKTEKLMKRASKNEGKDSETYLNYAKKLAEYQTKSDELEVPKARNSNGGTTKKSKGNKKDRKSSKSSKQLDDDDDRSKKSKRSTKTNGTKKLKKKKDTKEKKKGGRSGSSLRVSASADDETKKSSSSKVLGKKKKAAKPERQASLPS</sequence>
<organism evidence="2 3">
    <name type="scientific">Cylindrotheca closterium</name>
    <dbReference type="NCBI Taxonomy" id="2856"/>
    <lineage>
        <taxon>Eukaryota</taxon>
        <taxon>Sar</taxon>
        <taxon>Stramenopiles</taxon>
        <taxon>Ochrophyta</taxon>
        <taxon>Bacillariophyta</taxon>
        <taxon>Bacillariophyceae</taxon>
        <taxon>Bacillariophycidae</taxon>
        <taxon>Bacillariales</taxon>
        <taxon>Bacillariaceae</taxon>
        <taxon>Cylindrotheca</taxon>
    </lineage>
</organism>
<proteinExistence type="predicted"/>
<dbReference type="Proteomes" id="UP001295423">
    <property type="component" value="Unassembled WGS sequence"/>
</dbReference>
<feature type="compositionally biased region" description="Basic and acidic residues" evidence="1">
    <location>
        <begin position="251"/>
        <end position="261"/>
    </location>
</feature>
<comment type="caution">
    <text evidence="2">The sequence shown here is derived from an EMBL/GenBank/DDBJ whole genome shotgun (WGS) entry which is preliminary data.</text>
</comment>
<reference evidence="2" key="1">
    <citation type="submission" date="2023-08" db="EMBL/GenBank/DDBJ databases">
        <authorList>
            <person name="Audoor S."/>
            <person name="Bilcke G."/>
        </authorList>
    </citation>
    <scope>NUCLEOTIDE SEQUENCE</scope>
</reference>
<feature type="compositionally biased region" description="Basic residues" evidence="1">
    <location>
        <begin position="271"/>
        <end position="284"/>
    </location>
</feature>
<feature type="compositionally biased region" description="Basic residues" evidence="1">
    <location>
        <begin position="297"/>
        <end position="324"/>
    </location>
</feature>
<keyword evidence="3" id="KW-1185">Reference proteome</keyword>
<feature type="compositionally biased region" description="Basic and acidic residues" evidence="1">
    <location>
        <begin position="46"/>
        <end position="70"/>
    </location>
</feature>
<evidence type="ECO:0000313" key="2">
    <source>
        <dbReference type="EMBL" id="CAJ1936365.1"/>
    </source>
</evidence>
<dbReference type="AlphaFoldDB" id="A0AAD2FGD0"/>
<evidence type="ECO:0000256" key="1">
    <source>
        <dbReference type="SAM" id="MobiDB-lite"/>
    </source>
</evidence>
<evidence type="ECO:0000313" key="3">
    <source>
        <dbReference type="Proteomes" id="UP001295423"/>
    </source>
</evidence>
<gene>
    <name evidence="2" type="ORF">CYCCA115_LOCUS5155</name>
</gene>
<dbReference type="EMBL" id="CAKOGP040000557">
    <property type="protein sequence ID" value="CAJ1936365.1"/>
    <property type="molecule type" value="Genomic_DNA"/>
</dbReference>
<accession>A0AAD2FGD0</accession>
<name>A0AAD2FGD0_9STRA</name>